<proteinExistence type="predicted"/>
<evidence type="ECO:0000256" key="1">
    <source>
        <dbReference type="SAM" id="MobiDB-lite"/>
    </source>
</evidence>
<organism evidence="2 3">
    <name type="scientific">Rangifer tarandus platyrhynchus</name>
    <name type="common">Svalbard reindeer</name>
    <dbReference type="NCBI Taxonomy" id="3082113"/>
    <lineage>
        <taxon>Eukaryota</taxon>
        <taxon>Metazoa</taxon>
        <taxon>Chordata</taxon>
        <taxon>Craniata</taxon>
        <taxon>Vertebrata</taxon>
        <taxon>Euteleostomi</taxon>
        <taxon>Mammalia</taxon>
        <taxon>Eutheria</taxon>
        <taxon>Laurasiatheria</taxon>
        <taxon>Artiodactyla</taxon>
        <taxon>Ruminantia</taxon>
        <taxon>Pecora</taxon>
        <taxon>Cervidae</taxon>
        <taxon>Odocoileinae</taxon>
        <taxon>Rangifer</taxon>
    </lineage>
</organism>
<sequence length="139" mass="14714">MKPPASQTPPHECPPASQAGPVLPASVPCQPPAPAPLTGLCGCRQPECHASTRTFPLPSAGQRGPQAGPVVLCSLPWSAQEQTGETHGLAGRAENHRGHSGPPETAGDSLRRLSWFQSLTEALKRPFICSVYHLSLWVQ</sequence>
<keyword evidence="3" id="KW-1185">Reference proteome</keyword>
<feature type="region of interest" description="Disordered" evidence="1">
    <location>
        <begin position="1"/>
        <end position="29"/>
    </location>
</feature>
<evidence type="ECO:0000313" key="3">
    <source>
        <dbReference type="Proteomes" id="UP001176941"/>
    </source>
</evidence>
<name>A0ABN8Y1R3_RANTA</name>
<reference evidence="2" key="1">
    <citation type="submission" date="2023-04" db="EMBL/GenBank/DDBJ databases">
        <authorList>
            <consortium name="ELIXIR-Norway"/>
        </authorList>
    </citation>
    <scope>NUCLEOTIDE SEQUENCE [LARGE SCALE GENOMIC DNA]</scope>
</reference>
<dbReference type="EMBL" id="OX459948">
    <property type="protein sequence ID" value="CAI9155542.1"/>
    <property type="molecule type" value="Genomic_DNA"/>
</dbReference>
<feature type="region of interest" description="Disordered" evidence="1">
    <location>
        <begin position="83"/>
        <end position="107"/>
    </location>
</feature>
<gene>
    <name evidence="2" type="ORF">MRATA1EN1_LOCUS4504</name>
</gene>
<dbReference type="Proteomes" id="UP001176941">
    <property type="component" value="Chromosome 12"/>
</dbReference>
<feature type="compositionally biased region" description="Pro residues" evidence="1">
    <location>
        <begin position="1"/>
        <end position="13"/>
    </location>
</feature>
<accession>A0ABN8Y1R3</accession>
<protein>
    <submittedName>
        <fullName evidence="2">Uncharacterized protein</fullName>
    </submittedName>
</protein>
<evidence type="ECO:0000313" key="2">
    <source>
        <dbReference type="EMBL" id="CAI9155542.1"/>
    </source>
</evidence>